<dbReference type="InterPro" id="IPR047641">
    <property type="entry name" value="ABC_transpr_MalK/UgpC-like"/>
</dbReference>
<dbReference type="SMART" id="SM00382">
    <property type="entry name" value="AAA"/>
    <property type="match status" value="1"/>
</dbReference>
<evidence type="ECO:0000256" key="2">
    <source>
        <dbReference type="ARBA" id="ARBA00022741"/>
    </source>
</evidence>
<evidence type="ECO:0000259" key="4">
    <source>
        <dbReference type="PROSITE" id="PS50893"/>
    </source>
</evidence>
<dbReference type="FunFam" id="3.40.50.300:FF:000042">
    <property type="entry name" value="Maltose/maltodextrin ABC transporter, ATP-binding protein"/>
    <property type="match status" value="1"/>
</dbReference>
<dbReference type="GO" id="GO:0055052">
    <property type="term" value="C:ATP-binding cassette (ABC) transporter complex, substrate-binding subunit-containing"/>
    <property type="evidence" value="ECO:0007669"/>
    <property type="project" value="TreeGrafter"/>
</dbReference>
<dbReference type="InterPro" id="IPR027417">
    <property type="entry name" value="P-loop_NTPase"/>
</dbReference>
<dbReference type="EMBL" id="CP042997">
    <property type="protein sequence ID" value="QEH33494.1"/>
    <property type="molecule type" value="Genomic_DNA"/>
</dbReference>
<gene>
    <name evidence="5" type="primary">ugpC</name>
    <name evidence="5" type="ORF">OJF2_19960</name>
</gene>
<dbReference type="GO" id="GO:0016887">
    <property type="term" value="F:ATP hydrolysis activity"/>
    <property type="evidence" value="ECO:0007669"/>
    <property type="project" value="InterPro"/>
</dbReference>
<evidence type="ECO:0000256" key="3">
    <source>
        <dbReference type="ARBA" id="ARBA00022840"/>
    </source>
</evidence>
<evidence type="ECO:0000256" key="1">
    <source>
        <dbReference type="ARBA" id="ARBA00022448"/>
    </source>
</evidence>
<dbReference type="Proteomes" id="UP000324233">
    <property type="component" value="Chromosome"/>
</dbReference>
<feature type="domain" description="ABC transporter" evidence="4">
    <location>
        <begin position="7"/>
        <end position="238"/>
    </location>
</feature>
<dbReference type="InterPro" id="IPR017871">
    <property type="entry name" value="ABC_transporter-like_CS"/>
</dbReference>
<dbReference type="Gene3D" id="3.40.50.300">
    <property type="entry name" value="P-loop containing nucleotide triphosphate hydrolases"/>
    <property type="match status" value="1"/>
</dbReference>
<dbReference type="Gene3D" id="2.40.50.100">
    <property type="match status" value="1"/>
</dbReference>
<sequence length="380" mass="40144">MSAPAEIALHGVSGSHAPGRHAVDEVSISIRAGERLVVLGPSGSGKTTLLRLIAGLHEPQSGTVRIGARDMAGVPPHERDLAMVFQSQSLYPHLSVAANLAFSLRARRVPRAERRDRVREAAALLGLEDLLERRPSQLSGGERQRVALGRAVARRPGILLLDEPFAGLDEPLRVALRAELLDLHRRIGSTLVMVTHDQAEALAIGERLAVLDRGRLLQVGPPSEVYARPGHRLVASFLGRPGMNLLRCAVVQDGDSLRIVPDGTAPSCPIVPPDDRLPRPGRYELGIRAERVRILGPSGGHTGIGAGLILAPGVARTVEYRGESNLLAIGIGLQTLFVRVATDASPGEGQAVAAAFSLNDVCWFDPGSGLRVAGGGGPDA</sequence>
<dbReference type="AlphaFoldDB" id="A0A5B9VZW4"/>
<dbReference type="PANTHER" id="PTHR43875">
    <property type="entry name" value="MALTODEXTRIN IMPORT ATP-BINDING PROTEIN MSMX"/>
    <property type="match status" value="1"/>
</dbReference>
<dbReference type="PROSITE" id="PS00211">
    <property type="entry name" value="ABC_TRANSPORTER_1"/>
    <property type="match status" value="1"/>
</dbReference>
<dbReference type="InterPro" id="IPR003439">
    <property type="entry name" value="ABC_transporter-like_ATP-bd"/>
</dbReference>
<keyword evidence="1" id="KW-0813">Transport</keyword>
<evidence type="ECO:0000313" key="6">
    <source>
        <dbReference type="Proteomes" id="UP000324233"/>
    </source>
</evidence>
<dbReference type="OrthoDB" id="9790614at2"/>
<dbReference type="PANTHER" id="PTHR43875:SF1">
    <property type="entry name" value="OSMOPROTECTIVE COMPOUNDS UPTAKE ATP-BINDING PROTEIN GGTA"/>
    <property type="match status" value="1"/>
</dbReference>
<dbReference type="InterPro" id="IPR008995">
    <property type="entry name" value="Mo/tungstate-bd_C_term_dom"/>
</dbReference>
<dbReference type="SUPFAM" id="SSF52540">
    <property type="entry name" value="P-loop containing nucleoside triphosphate hydrolases"/>
    <property type="match status" value="1"/>
</dbReference>
<dbReference type="Pfam" id="PF00005">
    <property type="entry name" value="ABC_tran"/>
    <property type="match status" value="1"/>
</dbReference>
<dbReference type="SUPFAM" id="SSF50331">
    <property type="entry name" value="MOP-like"/>
    <property type="match status" value="1"/>
</dbReference>
<dbReference type="InterPro" id="IPR003593">
    <property type="entry name" value="AAA+_ATPase"/>
</dbReference>
<organism evidence="5 6">
    <name type="scientific">Aquisphaera giovannonii</name>
    <dbReference type="NCBI Taxonomy" id="406548"/>
    <lineage>
        <taxon>Bacteria</taxon>
        <taxon>Pseudomonadati</taxon>
        <taxon>Planctomycetota</taxon>
        <taxon>Planctomycetia</taxon>
        <taxon>Isosphaerales</taxon>
        <taxon>Isosphaeraceae</taxon>
        <taxon>Aquisphaera</taxon>
    </lineage>
</organism>
<evidence type="ECO:0000313" key="5">
    <source>
        <dbReference type="EMBL" id="QEH33494.1"/>
    </source>
</evidence>
<protein>
    <submittedName>
        <fullName evidence="5">sn-glycerol-3-phosphate import ATP-binding protein UgpC</fullName>
    </submittedName>
</protein>
<dbReference type="GO" id="GO:0140359">
    <property type="term" value="F:ABC-type transporter activity"/>
    <property type="evidence" value="ECO:0007669"/>
    <property type="project" value="UniProtKB-ARBA"/>
</dbReference>
<reference evidence="5 6" key="1">
    <citation type="submission" date="2019-08" db="EMBL/GenBank/DDBJ databases">
        <title>Deep-cultivation of Planctomycetes and their phenomic and genomic characterization uncovers novel biology.</title>
        <authorList>
            <person name="Wiegand S."/>
            <person name="Jogler M."/>
            <person name="Boedeker C."/>
            <person name="Pinto D."/>
            <person name="Vollmers J."/>
            <person name="Rivas-Marin E."/>
            <person name="Kohn T."/>
            <person name="Peeters S.H."/>
            <person name="Heuer A."/>
            <person name="Rast P."/>
            <person name="Oberbeckmann S."/>
            <person name="Bunk B."/>
            <person name="Jeske O."/>
            <person name="Meyerdierks A."/>
            <person name="Storesund J.E."/>
            <person name="Kallscheuer N."/>
            <person name="Luecker S."/>
            <person name="Lage O.M."/>
            <person name="Pohl T."/>
            <person name="Merkel B.J."/>
            <person name="Hornburger P."/>
            <person name="Mueller R.-W."/>
            <person name="Bruemmer F."/>
            <person name="Labrenz M."/>
            <person name="Spormann A.M."/>
            <person name="Op den Camp H."/>
            <person name="Overmann J."/>
            <person name="Amann R."/>
            <person name="Jetten M.S.M."/>
            <person name="Mascher T."/>
            <person name="Medema M.H."/>
            <person name="Devos D.P."/>
            <person name="Kaster A.-K."/>
            <person name="Ovreas L."/>
            <person name="Rohde M."/>
            <person name="Galperin M.Y."/>
            <person name="Jogler C."/>
        </authorList>
    </citation>
    <scope>NUCLEOTIDE SEQUENCE [LARGE SCALE GENOMIC DNA]</scope>
    <source>
        <strain evidence="5 6">OJF2</strain>
    </source>
</reference>
<dbReference type="InterPro" id="IPR012340">
    <property type="entry name" value="NA-bd_OB-fold"/>
</dbReference>
<keyword evidence="3 5" id="KW-0067">ATP-binding</keyword>
<dbReference type="GO" id="GO:0005524">
    <property type="term" value="F:ATP binding"/>
    <property type="evidence" value="ECO:0007669"/>
    <property type="project" value="UniProtKB-KW"/>
</dbReference>
<keyword evidence="6" id="KW-1185">Reference proteome</keyword>
<name>A0A5B9VZW4_9BACT</name>
<proteinExistence type="predicted"/>
<dbReference type="PROSITE" id="PS50893">
    <property type="entry name" value="ABC_TRANSPORTER_2"/>
    <property type="match status" value="1"/>
</dbReference>
<keyword evidence="2" id="KW-0547">Nucleotide-binding</keyword>
<dbReference type="Gene3D" id="2.40.50.140">
    <property type="entry name" value="Nucleic acid-binding proteins"/>
    <property type="match status" value="1"/>
</dbReference>
<accession>A0A5B9VZW4</accession>
<dbReference type="KEGG" id="agv:OJF2_19960"/>